<dbReference type="AlphaFoldDB" id="A0A6J6AXJ0"/>
<dbReference type="PROSITE" id="PS51257">
    <property type="entry name" value="PROKAR_LIPOPROTEIN"/>
    <property type="match status" value="1"/>
</dbReference>
<proteinExistence type="predicted"/>
<name>A0A6J6AXJ0_9ZZZZ</name>
<organism evidence="1">
    <name type="scientific">freshwater metagenome</name>
    <dbReference type="NCBI Taxonomy" id="449393"/>
    <lineage>
        <taxon>unclassified sequences</taxon>
        <taxon>metagenomes</taxon>
        <taxon>ecological metagenomes</taxon>
    </lineage>
</organism>
<accession>A0A6J6AXJ0</accession>
<evidence type="ECO:0000313" key="1">
    <source>
        <dbReference type="EMBL" id="CAB4531265.1"/>
    </source>
</evidence>
<dbReference type="EMBL" id="CAEZSB010000024">
    <property type="protein sequence ID" value="CAB4531265.1"/>
    <property type="molecule type" value="Genomic_DNA"/>
</dbReference>
<protein>
    <submittedName>
        <fullName evidence="1">Unannotated protein</fullName>
    </submittedName>
</protein>
<gene>
    <name evidence="1" type="ORF">UFOPK1395_00379</name>
</gene>
<reference evidence="1" key="1">
    <citation type="submission" date="2020-05" db="EMBL/GenBank/DDBJ databases">
        <authorList>
            <person name="Chiriac C."/>
            <person name="Salcher M."/>
            <person name="Ghai R."/>
            <person name="Kavagutti S V."/>
        </authorList>
    </citation>
    <scope>NUCLEOTIDE SEQUENCE</scope>
</reference>
<sequence length="173" mass="17307">MRRTISALAIAALAVSLTGCGAGNNASTRQVKQVTDGVEGSITKDGNNIKVVNLLVVAAGGGNAVLVGTIINNGDEEDALLGIAINGSTATYTGSNALPKNTPIIFEGERANAKAVLGGFGGSAGSHVKVGLFFAKAGEITLDAIVRDTRDDYAGVTAAIAVPMVSPTPTPTK</sequence>